<dbReference type="KEGG" id="bban:J4G43_049430"/>
<evidence type="ECO:0000313" key="2">
    <source>
        <dbReference type="EMBL" id="MBO1868841.1"/>
    </source>
</evidence>
<evidence type="ECO:0000256" key="1">
    <source>
        <dbReference type="SAM" id="Phobius"/>
    </source>
</evidence>
<proteinExistence type="predicted"/>
<dbReference type="RefSeq" id="WP_208089182.1">
    <property type="nucleotide sequence ID" value="NZ_CP086136.1"/>
</dbReference>
<feature type="transmembrane region" description="Helical" evidence="1">
    <location>
        <begin position="53"/>
        <end position="81"/>
    </location>
</feature>
<dbReference type="Proteomes" id="UP000664702">
    <property type="component" value="Chromosome"/>
</dbReference>
<dbReference type="AlphaFoldDB" id="A0A939S9V1"/>
<feature type="transmembrane region" description="Helical" evidence="1">
    <location>
        <begin position="93"/>
        <end position="112"/>
    </location>
</feature>
<evidence type="ECO:0000313" key="4">
    <source>
        <dbReference type="Proteomes" id="UP000664702"/>
    </source>
</evidence>
<sequence>MSIPAFLGFLIGAAIGAVATSTSGPELRAEAVRWITEARWTIYLNRPTWRFPAVLSAILNLLQVEILLILVSLWLLGLVWAIFSSPTWSDQTYIRYIVGSLVGMAAAPWIWLHFSRSFDVSKTDGGVASESGQLPRYRFVSFVLGAALLVAMLHPYMATWLTRTNKIEGFGVALSFVQPRNERGSQILQVGQQAPTSLGQTSSRLASATSRAHLVATGHPDQKPGTTRRTLKDVTTNLEGFSDLSVIDRDKVYIAYFEHERSARRGQPTLSLTFANLQEYVNAASPKIDQGPDDAFLAELADFSECISLYAENVRDFRLFLVESNVFLRSLLVDVAAQWSERGVTFPAPQQMPINQREGSTLNLKKFDALALQVVQALKKRNVHTSSDVCGSVDKLTKKVILLNGVGKTPYPAYQIAHYMAAIDSVETGVLILRDWIFRQHTQYKPDFIRSDPEQGWYAIRAMLTSSQLPYRFGSVSPTHRSLVKFQQETTERIAALLNVRDGRSWRSLCERLSERGLHAQIGRYLAMTYADERNYLYELLRPEDFGLAPGEDALKSTDLSPATYLEEAEAILGASGCFEGVPRFNRQLISVYYLNAAQLRYSLRILKEGDEKLALTQKIRADLEQARQLDAERERENSRQISIVEARILDLLRQPEEFEPHRARLAEFRKILDKESAKD</sequence>
<gene>
    <name evidence="3" type="ORF">J4G43_049430</name>
    <name evidence="2" type="ORF">J4G43_51090</name>
</gene>
<keyword evidence="1" id="KW-1133">Transmembrane helix</keyword>
<reference evidence="3 4" key="2">
    <citation type="journal article" date="2022" name="Int. J. Syst. Evol. Microbiol.">
        <title>Strains of Bradyrhizobium barranii sp. nov. associated with legumes native to Canada are symbionts of soybeans and belong to different subspecies (subsp. barranii subsp. nov. and subsp. apii subsp. nov.) and symbiovars (sv. glycinearum and sv. septentrionale).</title>
        <authorList>
            <person name="Bromfield E.S.P."/>
            <person name="Cloutier S."/>
            <person name="Wasai-Hara S."/>
            <person name="Minamisawa K."/>
        </authorList>
    </citation>
    <scope>NUCLEOTIDE SEQUENCE [LARGE SCALE GENOMIC DNA]</scope>
    <source>
        <strain evidence="3 4">144S4</strain>
    </source>
</reference>
<reference evidence="2" key="1">
    <citation type="submission" date="2021-03" db="EMBL/GenBank/DDBJ databases">
        <title>Whole Genome Sequence of Bradyrhizobium sp. Strain 144S4.</title>
        <authorList>
            <person name="Bromfield E.S.P."/>
            <person name="Cloutier S."/>
        </authorList>
    </citation>
    <scope>NUCLEOTIDE SEQUENCE [LARGE SCALE GENOMIC DNA]</scope>
    <source>
        <strain evidence="2">144S4</strain>
    </source>
</reference>
<protein>
    <submittedName>
        <fullName evidence="2">YtxH domain-containing protein</fullName>
    </submittedName>
</protein>
<name>A0A939S9V1_9BRAD</name>
<evidence type="ECO:0000313" key="3">
    <source>
        <dbReference type="EMBL" id="UEM12346.1"/>
    </source>
</evidence>
<dbReference type="EMBL" id="JAGEMI010000001">
    <property type="protein sequence ID" value="MBO1868841.1"/>
    <property type="molecule type" value="Genomic_DNA"/>
</dbReference>
<keyword evidence="1" id="KW-0812">Transmembrane</keyword>
<accession>A0A939S9V1</accession>
<feature type="transmembrane region" description="Helical" evidence="1">
    <location>
        <begin position="139"/>
        <end position="157"/>
    </location>
</feature>
<organism evidence="2">
    <name type="scientific">Bradyrhizobium barranii subsp. barranii</name>
    <dbReference type="NCBI Taxonomy" id="2823807"/>
    <lineage>
        <taxon>Bacteria</taxon>
        <taxon>Pseudomonadati</taxon>
        <taxon>Pseudomonadota</taxon>
        <taxon>Alphaproteobacteria</taxon>
        <taxon>Hyphomicrobiales</taxon>
        <taxon>Nitrobacteraceae</taxon>
        <taxon>Bradyrhizobium</taxon>
        <taxon>Bradyrhizobium barranii</taxon>
    </lineage>
</organism>
<dbReference type="EMBL" id="CP086136">
    <property type="protein sequence ID" value="UEM12346.1"/>
    <property type="molecule type" value="Genomic_DNA"/>
</dbReference>
<keyword evidence="1" id="KW-0472">Membrane</keyword>